<dbReference type="GO" id="GO:0016491">
    <property type="term" value="F:oxidoreductase activity"/>
    <property type="evidence" value="ECO:0007669"/>
    <property type="project" value="InterPro"/>
</dbReference>
<dbReference type="InterPro" id="IPR037165">
    <property type="entry name" value="AldOxase/xan_DH_Mopterin-bd_sf"/>
</dbReference>
<proteinExistence type="predicted"/>
<keyword evidence="3" id="KW-1185">Reference proteome</keyword>
<dbReference type="EMBL" id="JACIEK010000008">
    <property type="protein sequence ID" value="MBB3999238.1"/>
    <property type="molecule type" value="Genomic_DNA"/>
</dbReference>
<reference evidence="2 3" key="1">
    <citation type="submission" date="2020-08" db="EMBL/GenBank/DDBJ databases">
        <title>Genomic Encyclopedia of Type Strains, Phase IV (KMG-IV): sequencing the most valuable type-strain genomes for metagenomic binning, comparative biology and taxonomic classification.</title>
        <authorList>
            <person name="Goeker M."/>
        </authorList>
    </citation>
    <scope>NUCLEOTIDE SEQUENCE [LARGE SCALE GENOMIC DNA]</scope>
    <source>
        <strain evidence="2 3">DSM 102238</strain>
    </source>
</reference>
<organism evidence="2 3">
    <name type="scientific">Aureimonas pseudogalii</name>
    <dbReference type="NCBI Taxonomy" id="1744844"/>
    <lineage>
        <taxon>Bacteria</taxon>
        <taxon>Pseudomonadati</taxon>
        <taxon>Pseudomonadota</taxon>
        <taxon>Alphaproteobacteria</taxon>
        <taxon>Hyphomicrobiales</taxon>
        <taxon>Aurantimonadaceae</taxon>
        <taxon>Aureimonas</taxon>
    </lineage>
</organism>
<name>A0A7W6MKT4_9HYPH</name>
<accession>A0A7W6MKT4</accession>
<dbReference type="SUPFAM" id="SSF56003">
    <property type="entry name" value="Molybdenum cofactor-binding domain"/>
    <property type="match status" value="1"/>
</dbReference>
<sequence>MRPADTDVAGYDVGIGGGRTIVSLGAASLAAAIEVRTKLLAAAATLLDASPDDLVMENGRIEVASANGYGFAIAEVAARARTHRGRIGGTGAFIRTGVPAMAGCCTGHFIEAIDIPIFAVHDCEAAVDPDTRHVEILNYTVVQDVGRAINPSAVHGKIQGGVVQGLGYALHEEVTIDGDGRVRQAGFETYRLPTAQDVAPVAISLYEGAPSLGPLGTKAGGEVPILHVAATVANAVSNAIGRQVRALPMTPPNVLARMQGRTVG</sequence>
<gene>
    <name evidence="2" type="ORF">GGR04_003097</name>
</gene>
<evidence type="ECO:0000313" key="3">
    <source>
        <dbReference type="Proteomes" id="UP000542776"/>
    </source>
</evidence>
<protein>
    <submittedName>
        <fullName evidence="2">CO/xanthine dehydrogenase Mo-binding subunit</fullName>
    </submittedName>
</protein>
<dbReference type="PANTHER" id="PTHR11908:SF157">
    <property type="entry name" value="XANTHINE DEHYDROGENASE SUBUNIT D-RELATED"/>
    <property type="match status" value="1"/>
</dbReference>
<dbReference type="InterPro" id="IPR046867">
    <property type="entry name" value="AldOxase/xan_DH_MoCoBD2"/>
</dbReference>
<evidence type="ECO:0000313" key="2">
    <source>
        <dbReference type="EMBL" id="MBB3999238.1"/>
    </source>
</evidence>
<dbReference type="GO" id="GO:0005506">
    <property type="term" value="F:iron ion binding"/>
    <property type="evidence" value="ECO:0007669"/>
    <property type="project" value="InterPro"/>
</dbReference>
<evidence type="ECO:0000259" key="1">
    <source>
        <dbReference type="Pfam" id="PF20256"/>
    </source>
</evidence>
<dbReference type="Proteomes" id="UP000542776">
    <property type="component" value="Unassembled WGS sequence"/>
</dbReference>
<comment type="caution">
    <text evidence="2">The sequence shown here is derived from an EMBL/GenBank/DDBJ whole genome shotgun (WGS) entry which is preliminary data.</text>
</comment>
<dbReference type="InterPro" id="IPR016208">
    <property type="entry name" value="Ald_Oxase/xanthine_DH-like"/>
</dbReference>
<dbReference type="Pfam" id="PF20256">
    <property type="entry name" value="MoCoBD_2"/>
    <property type="match status" value="1"/>
</dbReference>
<dbReference type="RefSeq" id="WP_376936843.1">
    <property type="nucleotide sequence ID" value="NZ_JBHLXI010000018.1"/>
</dbReference>
<feature type="domain" description="Aldehyde oxidase/xanthine dehydrogenase second molybdopterin binding" evidence="1">
    <location>
        <begin position="3"/>
        <end position="198"/>
    </location>
</feature>
<dbReference type="Gene3D" id="3.30.365.10">
    <property type="entry name" value="Aldehyde oxidase/xanthine dehydrogenase, molybdopterin binding domain"/>
    <property type="match status" value="2"/>
</dbReference>
<dbReference type="AlphaFoldDB" id="A0A7W6MKT4"/>
<dbReference type="PANTHER" id="PTHR11908">
    <property type="entry name" value="XANTHINE DEHYDROGENASE"/>
    <property type="match status" value="1"/>
</dbReference>